<keyword evidence="4" id="KW-1185">Reference proteome</keyword>
<evidence type="ECO:0000259" key="2">
    <source>
        <dbReference type="SMART" id="SM00899"/>
    </source>
</evidence>
<feature type="domain" description="Ferrous iron transporter FeoA-like" evidence="2">
    <location>
        <begin position="1"/>
        <end position="73"/>
    </location>
</feature>
<dbReference type="InterPro" id="IPR038157">
    <property type="entry name" value="FeoA_core_dom"/>
</dbReference>
<proteinExistence type="predicted"/>
<dbReference type="InterPro" id="IPR007167">
    <property type="entry name" value="Fe-transptr_FeoA-like"/>
</dbReference>
<sequence length="74" mass="8078">MSINTLEDGQSAKIIGFSADEQLFSRFFSFGISSGKVIKKLSDTLCHDTVAIELGRSCVILRESEANSIIIEPL</sequence>
<evidence type="ECO:0000313" key="4">
    <source>
        <dbReference type="Proteomes" id="UP001171111"/>
    </source>
</evidence>
<dbReference type="InterPro" id="IPR008988">
    <property type="entry name" value="Transcriptional_repressor_C"/>
</dbReference>
<dbReference type="EMBL" id="JAULJQ010000005">
    <property type="protein sequence ID" value="MDO2409473.1"/>
    <property type="molecule type" value="Genomic_DNA"/>
</dbReference>
<comment type="caution">
    <text evidence="3">The sequence shown here is derived from an EMBL/GenBank/DDBJ whole genome shotgun (WGS) entry which is preliminary data.</text>
</comment>
<dbReference type="RefSeq" id="WP_273930317.1">
    <property type="nucleotide sequence ID" value="NZ_JAQSLJ010000001.1"/>
</dbReference>
<evidence type="ECO:0000313" key="3">
    <source>
        <dbReference type="EMBL" id="MDO2409473.1"/>
    </source>
</evidence>
<dbReference type="Proteomes" id="UP001171111">
    <property type="component" value="Unassembled WGS sequence"/>
</dbReference>
<keyword evidence="1" id="KW-0408">Iron</keyword>
<gene>
    <name evidence="3" type="ORF">Q2362_05090</name>
</gene>
<dbReference type="Gene3D" id="2.30.30.90">
    <property type="match status" value="1"/>
</dbReference>
<dbReference type="Pfam" id="PF04023">
    <property type="entry name" value="FeoA"/>
    <property type="match status" value="1"/>
</dbReference>
<evidence type="ECO:0000256" key="1">
    <source>
        <dbReference type="ARBA" id="ARBA00023004"/>
    </source>
</evidence>
<organism evidence="3 4">
    <name type="scientific">Campylobacter magnus</name>
    <dbReference type="NCBI Taxonomy" id="3026462"/>
    <lineage>
        <taxon>Bacteria</taxon>
        <taxon>Pseudomonadati</taxon>
        <taxon>Campylobacterota</taxon>
        <taxon>Epsilonproteobacteria</taxon>
        <taxon>Campylobacterales</taxon>
        <taxon>Campylobacteraceae</taxon>
        <taxon>Campylobacter</taxon>
    </lineage>
</organism>
<reference evidence="3 4" key="1">
    <citation type="submission" date="2023-06" db="EMBL/GenBank/DDBJ databases">
        <title>Campylobacter magnum sp. nov., isolated from cecal contents of domestic pigs (Sus scrofa domesticus).</title>
        <authorList>
            <person name="Papic B."/>
            <person name="Gruntar I."/>
        </authorList>
    </citation>
    <scope>NUCLEOTIDE SEQUENCE [LARGE SCALE GENOMIC DNA]</scope>
    <source>
        <strain evidence="4">34484-21</strain>
    </source>
</reference>
<protein>
    <submittedName>
        <fullName evidence="3">FeoA family protein</fullName>
    </submittedName>
</protein>
<dbReference type="SMART" id="SM00899">
    <property type="entry name" value="FeoA"/>
    <property type="match status" value="1"/>
</dbReference>
<name>A0ABT8T7E9_9BACT</name>
<accession>A0ABT8T7E9</accession>
<dbReference type="SUPFAM" id="SSF50037">
    <property type="entry name" value="C-terminal domain of transcriptional repressors"/>
    <property type="match status" value="1"/>
</dbReference>